<feature type="compositionally biased region" description="Low complexity" evidence="11">
    <location>
        <begin position="17"/>
        <end position="26"/>
    </location>
</feature>
<dbReference type="InterPro" id="IPR001650">
    <property type="entry name" value="Helicase_C-like"/>
</dbReference>
<evidence type="ECO:0000313" key="15">
    <source>
        <dbReference type="Proteomes" id="UP000000740"/>
    </source>
</evidence>
<organism evidence="14 15">
    <name type="scientific">Halorubrum lacusprofundi (strain ATCC 49239 / DSM 5036 / JCM 8891 / ACAM 34)</name>
    <dbReference type="NCBI Taxonomy" id="416348"/>
    <lineage>
        <taxon>Archaea</taxon>
        <taxon>Methanobacteriati</taxon>
        <taxon>Methanobacteriota</taxon>
        <taxon>Stenosarchaea group</taxon>
        <taxon>Halobacteria</taxon>
        <taxon>Halobacteriales</taxon>
        <taxon>Haloferacaceae</taxon>
        <taxon>Halorubrum</taxon>
    </lineage>
</organism>
<evidence type="ECO:0000256" key="7">
    <source>
        <dbReference type="ARBA" id="ARBA00034617"/>
    </source>
</evidence>
<dbReference type="RefSeq" id="WP_015910283.1">
    <property type="nucleotide sequence ID" value="NC_012029.1"/>
</dbReference>
<dbReference type="GO" id="GO:0016787">
    <property type="term" value="F:hydrolase activity"/>
    <property type="evidence" value="ECO:0007669"/>
    <property type="project" value="UniProtKB-KW"/>
</dbReference>
<dbReference type="InterPro" id="IPR006935">
    <property type="entry name" value="Helicase/UvrB_N"/>
</dbReference>
<keyword evidence="4" id="KW-0347">Helicase</keyword>
<evidence type="ECO:0000256" key="5">
    <source>
        <dbReference type="ARBA" id="ARBA00022840"/>
    </source>
</evidence>
<gene>
    <name evidence="14" type="ordered locus">Hlac_1556</name>
</gene>
<dbReference type="SUPFAM" id="SSF52540">
    <property type="entry name" value="P-loop containing nucleoside triphosphate hydrolases"/>
    <property type="match status" value="1"/>
</dbReference>
<evidence type="ECO:0000256" key="6">
    <source>
        <dbReference type="ARBA" id="ARBA00023235"/>
    </source>
</evidence>
<dbReference type="SMART" id="SM00490">
    <property type="entry name" value="HELICc"/>
    <property type="match status" value="1"/>
</dbReference>
<dbReference type="InterPro" id="IPR014001">
    <property type="entry name" value="Helicase_ATP-bd"/>
</dbReference>
<dbReference type="Gene3D" id="3.40.1170.30">
    <property type="match status" value="1"/>
</dbReference>
<dbReference type="InterPro" id="IPR050615">
    <property type="entry name" value="ATP-dep_DNA_Helicase"/>
</dbReference>
<comment type="catalytic activity">
    <reaction evidence="7">
        <text>Couples ATP hydrolysis with the unwinding of duplex DNA by translocating in the 3'-5' direction.</text>
        <dbReference type="EC" id="5.6.2.4"/>
    </reaction>
</comment>
<dbReference type="Pfam" id="PF16203">
    <property type="entry name" value="ERCC3_RAD25_C"/>
    <property type="match status" value="1"/>
</dbReference>
<evidence type="ECO:0000256" key="4">
    <source>
        <dbReference type="ARBA" id="ARBA00022806"/>
    </source>
</evidence>
<dbReference type="GO" id="GO:0003677">
    <property type="term" value="F:DNA binding"/>
    <property type="evidence" value="ECO:0007669"/>
    <property type="project" value="InterPro"/>
</dbReference>
<evidence type="ECO:0000256" key="2">
    <source>
        <dbReference type="ARBA" id="ARBA00022741"/>
    </source>
</evidence>
<dbReference type="CDD" id="cd18789">
    <property type="entry name" value="SF2_C_XPB"/>
    <property type="match status" value="1"/>
</dbReference>
<keyword evidence="2" id="KW-0547">Nucleotide-binding</keyword>
<dbReference type="PANTHER" id="PTHR11274">
    <property type="entry name" value="RAD25/XP-B DNA REPAIR HELICASE"/>
    <property type="match status" value="1"/>
</dbReference>
<feature type="domain" description="Helicase ATP-binding" evidence="12">
    <location>
        <begin position="107"/>
        <end position="251"/>
    </location>
</feature>
<dbReference type="AlphaFoldDB" id="B9LP55"/>
<evidence type="ECO:0000256" key="8">
    <source>
        <dbReference type="ARBA" id="ARBA00034808"/>
    </source>
</evidence>
<evidence type="ECO:0000259" key="12">
    <source>
        <dbReference type="PROSITE" id="PS51192"/>
    </source>
</evidence>
<proteinExistence type="inferred from homology"/>
<dbReference type="GO" id="GO:0043138">
    <property type="term" value="F:3'-5' DNA helicase activity"/>
    <property type="evidence" value="ECO:0007669"/>
    <property type="project" value="UniProtKB-EC"/>
</dbReference>
<evidence type="ECO:0000256" key="3">
    <source>
        <dbReference type="ARBA" id="ARBA00022801"/>
    </source>
</evidence>
<keyword evidence="10" id="KW-0175">Coiled coil</keyword>
<feature type="coiled-coil region" evidence="10">
    <location>
        <begin position="328"/>
        <end position="355"/>
    </location>
</feature>
<keyword evidence="3" id="KW-0378">Hydrolase</keyword>
<keyword evidence="15" id="KW-1185">Reference proteome</keyword>
<dbReference type="InterPro" id="IPR032438">
    <property type="entry name" value="ERCC3_RAD25_C"/>
</dbReference>
<dbReference type="GeneID" id="7401488"/>
<evidence type="ECO:0000313" key="14">
    <source>
        <dbReference type="EMBL" id="ACM57143.1"/>
    </source>
</evidence>
<keyword evidence="5" id="KW-0067">ATP-binding</keyword>
<dbReference type="Gene3D" id="6.10.140.1180">
    <property type="match status" value="1"/>
</dbReference>
<protein>
    <recommendedName>
        <fullName evidence="8">DNA 3'-5' helicase</fullName>
        <ecNumber evidence="8">5.6.2.4</ecNumber>
    </recommendedName>
</protein>
<dbReference type="EC" id="5.6.2.4" evidence="8"/>
<dbReference type="InterPro" id="IPR040699">
    <property type="entry name" value="XPB_DRD"/>
</dbReference>
<sequence length="470" mass="51678">MDVRLTYEDGTIRVVAGDATGNGANDADGDALESLPPLPGVESDPRSGTGRAPAYRYAAIRRALEVAGVSVEDHVLDASDRAGAAAGLDTGLSTDYDLREYQREALDAWRDAGDRGVLELPTGAGKTVIAIRAMVELGVPTLVVVPTVDLLNQWQRELEAEFDVPIGRFGGGEQRQEAITVSTYDSAYLKAEDIGDAFEFVVFDEVHHLGGEGYRDVARLLAAPARLGLTATFERPDDAHETVAELIGDRVYALDVDDLAGDHLASYDIRRIEVELTPDERERYDAKQGTFVEYVRDAGITFTSGSDYQELVKRSGNDPAAREALLAKQDAREIMMNARRKIDRLESILDRHRDDRVIVFTAHTDLVYRLSERFLLPAITAETGAKERREILERFREGTYGRVVAANVLDEGVDVPDANVAVVLSGSGSEREFTQRLGRVLRPKDDGGRAILYEVVSTETAEERVASRRR</sequence>
<dbReference type="PROSITE" id="PS51194">
    <property type="entry name" value="HELICASE_CTER"/>
    <property type="match status" value="1"/>
</dbReference>
<reference evidence="14 15" key="1">
    <citation type="journal article" date="2016" name="Stand. Genomic Sci.">
        <title>Complete genome sequence of the Antarctic Halorubrum lacusprofundi type strain ACAM 34.</title>
        <authorList>
            <person name="Anderson I.J."/>
            <person name="DasSarma P."/>
            <person name="Lucas S."/>
            <person name="Copeland A."/>
            <person name="Lapidus A."/>
            <person name="Del Rio T.G."/>
            <person name="Tice H."/>
            <person name="Dalin E."/>
            <person name="Bruce D.C."/>
            <person name="Goodwin L."/>
            <person name="Pitluck S."/>
            <person name="Sims D."/>
            <person name="Brettin T.S."/>
            <person name="Detter J.C."/>
            <person name="Han C.S."/>
            <person name="Larimer F."/>
            <person name="Hauser L."/>
            <person name="Land M."/>
            <person name="Ivanova N."/>
            <person name="Richardson P."/>
            <person name="Cavicchioli R."/>
            <person name="DasSarma S."/>
            <person name="Woese C.R."/>
            <person name="Kyrpides N.C."/>
        </authorList>
    </citation>
    <scope>NUCLEOTIDE SEQUENCE [LARGE SCALE GENOMIC DNA]</scope>
    <source>
        <strain evidence="15">ATCC 49239 / DSM 5036 / JCM 8891 / ACAM 34</strain>
    </source>
</reference>
<feature type="domain" description="Helicase C-terminal" evidence="13">
    <location>
        <begin position="341"/>
        <end position="470"/>
    </location>
</feature>
<dbReference type="Pfam" id="PF04851">
    <property type="entry name" value="ResIII"/>
    <property type="match status" value="1"/>
</dbReference>
<feature type="region of interest" description="Disordered" evidence="11">
    <location>
        <begin position="17"/>
        <end position="50"/>
    </location>
</feature>
<evidence type="ECO:0000256" key="9">
    <source>
        <dbReference type="ARBA" id="ARBA00048988"/>
    </source>
</evidence>
<evidence type="ECO:0000256" key="10">
    <source>
        <dbReference type="SAM" id="Coils"/>
    </source>
</evidence>
<dbReference type="KEGG" id="hla:Hlac_1556"/>
<dbReference type="PANTHER" id="PTHR11274:SF0">
    <property type="entry name" value="GENERAL TRANSCRIPTION AND DNA REPAIR FACTOR IIH HELICASE SUBUNIT XPB"/>
    <property type="match status" value="1"/>
</dbReference>
<dbReference type="GO" id="GO:0005524">
    <property type="term" value="F:ATP binding"/>
    <property type="evidence" value="ECO:0007669"/>
    <property type="project" value="UniProtKB-KW"/>
</dbReference>
<dbReference type="HOGENOM" id="CLU_008213_6_0_2"/>
<keyword evidence="6" id="KW-0413">Isomerase</keyword>
<dbReference type="Proteomes" id="UP000000740">
    <property type="component" value="Chromosome 1"/>
</dbReference>
<comment type="similarity">
    <text evidence="1">Belongs to the helicase family. RAD25/XPB subfamily.</text>
</comment>
<dbReference type="CDD" id="cd17926">
    <property type="entry name" value="DEXHc_RE"/>
    <property type="match status" value="1"/>
</dbReference>
<dbReference type="Pfam" id="PF18458">
    <property type="entry name" value="XPB_DRD"/>
    <property type="match status" value="1"/>
</dbReference>
<evidence type="ECO:0000256" key="1">
    <source>
        <dbReference type="ARBA" id="ARBA00006637"/>
    </source>
</evidence>
<dbReference type="InterPro" id="IPR027417">
    <property type="entry name" value="P-loop_NTPase"/>
</dbReference>
<dbReference type="SMART" id="SM00487">
    <property type="entry name" value="DEXDc"/>
    <property type="match status" value="1"/>
</dbReference>
<dbReference type="PROSITE" id="PS51192">
    <property type="entry name" value="HELICASE_ATP_BIND_1"/>
    <property type="match status" value="1"/>
</dbReference>
<evidence type="ECO:0000259" key="13">
    <source>
        <dbReference type="PROSITE" id="PS51194"/>
    </source>
</evidence>
<comment type="catalytic activity">
    <reaction evidence="9">
        <text>ATP + H2O = ADP + phosphate + H(+)</text>
        <dbReference type="Rhea" id="RHEA:13065"/>
        <dbReference type="ChEBI" id="CHEBI:15377"/>
        <dbReference type="ChEBI" id="CHEBI:15378"/>
        <dbReference type="ChEBI" id="CHEBI:30616"/>
        <dbReference type="ChEBI" id="CHEBI:43474"/>
        <dbReference type="ChEBI" id="CHEBI:456216"/>
        <dbReference type="EC" id="5.6.2.4"/>
    </reaction>
</comment>
<name>B9LP55_HALLT</name>
<dbReference type="eggNOG" id="arCOG00874">
    <property type="taxonomic scope" value="Archaea"/>
</dbReference>
<evidence type="ECO:0000256" key="11">
    <source>
        <dbReference type="SAM" id="MobiDB-lite"/>
    </source>
</evidence>
<accession>B9LP55</accession>
<dbReference type="Gene3D" id="3.40.50.300">
    <property type="entry name" value="P-loop containing nucleotide triphosphate hydrolases"/>
    <property type="match status" value="2"/>
</dbReference>
<dbReference type="EMBL" id="CP001365">
    <property type="protein sequence ID" value="ACM57143.1"/>
    <property type="molecule type" value="Genomic_DNA"/>
</dbReference>